<accession>A0A4Y2TXK1</accession>
<organism evidence="2 3">
    <name type="scientific">Araneus ventricosus</name>
    <name type="common">Orbweaver spider</name>
    <name type="synonym">Epeira ventricosa</name>
    <dbReference type="NCBI Taxonomy" id="182803"/>
    <lineage>
        <taxon>Eukaryota</taxon>
        <taxon>Metazoa</taxon>
        <taxon>Ecdysozoa</taxon>
        <taxon>Arthropoda</taxon>
        <taxon>Chelicerata</taxon>
        <taxon>Arachnida</taxon>
        <taxon>Araneae</taxon>
        <taxon>Araneomorphae</taxon>
        <taxon>Entelegynae</taxon>
        <taxon>Araneoidea</taxon>
        <taxon>Araneidae</taxon>
        <taxon>Araneus</taxon>
    </lineage>
</organism>
<comment type="caution">
    <text evidence="2">The sequence shown here is derived from an EMBL/GenBank/DDBJ whole genome shotgun (WGS) entry which is preliminary data.</text>
</comment>
<sequence length="96" mass="10863">MALVVRSRPCGRIVPEPDSIEDLPFMGLLHLKSDSVANRRTALVVQKYPHWPSLPKKGVRTGEDQRGESRPSSMWRTGFIGNNKMIQALPEQGQYF</sequence>
<proteinExistence type="predicted"/>
<feature type="region of interest" description="Disordered" evidence="1">
    <location>
        <begin position="54"/>
        <end position="76"/>
    </location>
</feature>
<evidence type="ECO:0000313" key="3">
    <source>
        <dbReference type="Proteomes" id="UP000499080"/>
    </source>
</evidence>
<protein>
    <submittedName>
        <fullName evidence="2">Uncharacterized protein</fullName>
    </submittedName>
</protein>
<reference evidence="2 3" key="1">
    <citation type="journal article" date="2019" name="Sci. Rep.">
        <title>Orb-weaving spider Araneus ventricosus genome elucidates the spidroin gene catalogue.</title>
        <authorList>
            <person name="Kono N."/>
            <person name="Nakamura H."/>
            <person name="Ohtoshi R."/>
            <person name="Moran D.A.P."/>
            <person name="Shinohara A."/>
            <person name="Yoshida Y."/>
            <person name="Fujiwara M."/>
            <person name="Mori M."/>
            <person name="Tomita M."/>
            <person name="Arakawa K."/>
        </authorList>
    </citation>
    <scope>NUCLEOTIDE SEQUENCE [LARGE SCALE GENOMIC DNA]</scope>
</reference>
<dbReference type="AlphaFoldDB" id="A0A4Y2TXK1"/>
<name>A0A4Y2TXK1_ARAVE</name>
<evidence type="ECO:0000313" key="2">
    <source>
        <dbReference type="EMBL" id="GBO04046.1"/>
    </source>
</evidence>
<evidence type="ECO:0000256" key="1">
    <source>
        <dbReference type="SAM" id="MobiDB-lite"/>
    </source>
</evidence>
<dbReference type="EMBL" id="BGPR01031164">
    <property type="protein sequence ID" value="GBO04046.1"/>
    <property type="molecule type" value="Genomic_DNA"/>
</dbReference>
<dbReference type="Proteomes" id="UP000499080">
    <property type="component" value="Unassembled WGS sequence"/>
</dbReference>
<gene>
    <name evidence="2" type="ORF">AVEN_221868_1</name>
</gene>
<feature type="compositionally biased region" description="Basic and acidic residues" evidence="1">
    <location>
        <begin position="60"/>
        <end position="69"/>
    </location>
</feature>
<keyword evidence="3" id="KW-1185">Reference proteome</keyword>